<keyword evidence="2" id="KW-1185">Reference proteome</keyword>
<accession>A0A1R3K7Z6</accession>
<dbReference type="EMBL" id="AWWV01006104">
    <property type="protein sequence ID" value="OMP03203.1"/>
    <property type="molecule type" value="Genomic_DNA"/>
</dbReference>
<name>A0A1R3K7Z6_COCAP</name>
<comment type="caution">
    <text evidence="1">The sequence shown here is derived from an EMBL/GenBank/DDBJ whole genome shotgun (WGS) entry which is preliminary data.</text>
</comment>
<evidence type="ECO:0000313" key="1">
    <source>
        <dbReference type="EMBL" id="OMP03203.1"/>
    </source>
</evidence>
<organism evidence="1 2">
    <name type="scientific">Corchorus capsularis</name>
    <name type="common">Jute</name>
    <dbReference type="NCBI Taxonomy" id="210143"/>
    <lineage>
        <taxon>Eukaryota</taxon>
        <taxon>Viridiplantae</taxon>
        <taxon>Streptophyta</taxon>
        <taxon>Embryophyta</taxon>
        <taxon>Tracheophyta</taxon>
        <taxon>Spermatophyta</taxon>
        <taxon>Magnoliopsida</taxon>
        <taxon>eudicotyledons</taxon>
        <taxon>Gunneridae</taxon>
        <taxon>Pentapetalae</taxon>
        <taxon>rosids</taxon>
        <taxon>malvids</taxon>
        <taxon>Malvales</taxon>
        <taxon>Malvaceae</taxon>
        <taxon>Grewioideae</taxon>
        <taxon>Apeibeae</taxon>
        <taxon>Corchorus</taxon>
    </lineage>
</organism>
<sequence>MGRIKLVSSELKAVLKWRLDNLQNAQGKAQKQKRTASN</sequence>
<proteinExistence type="predicted"/>
<evidence type="ECO:0000313" key="2">
    <source>
        <dbReference type="Proteomes" id="UP000188268"/>
    </source>
</evidence>
<dbReference type="Gramene" id="OMP03203">
    <property type="protein sequence ID" value="OMP03203"/>
    <property type="gene ID" value="CCACVL1_02508"/>
</dbReference>
<dbReference type="Proteomes" id="UP000188268">
    <property type="component" value="Unassembled WGS sequence"/>
</dbReference>
<reference evidence="1 2" key="1">
    <citation type="submission" date="2013-09" db="EMBL/GenBank/DDBJ databases">
        <title>Corchorus capsularis genome sequencing.</title>
        <authorList>
            <person name="Alam M."/>
            <person name="Haque M.S."/>
            <person name="Islam M.S."/>
            <person name="Emdad E.M."/>
            <person name="Islam M.M."/>
            <person name="Ahmed B."/>
            <person name="Halim A."/>
            <person name="Hossen Q.M.M."/>
            <person name="Hossain M.Z."/>
            <person name="Ahmed R."/>
            <person name="Khan M.M."/>
            <person name="Islam R."/>
            <person name="Rashid M.M."/>
            <person name="Khan S.A."/>
            <person name="Rahman M.S."/>
            <person name="Alam M."/>
        </authorList>
    </citation>
    <scope>NUCLEOTIDE SEQUENCE [LARGE SCALE GENOMIC DNA]</scope>
    <source>
        <strain evidence="2">cv. CVL-1</strain>
        <tissue evidence="1">Whole seedling</tissue>
    </source>
</reference>
<dbReference type="AlphaFoldDB" id="A0A1R3K7Z6"/>
<protein>
    <submittedName>
        <fullName evidence="1">Uncharacterized protein</fullName>
    </submittedName>
</protein>
<gene>
    <name evidence="1" type="ORF">CCACVL1_02508</name>
</gene>